<dbReference type="RefSeq" id="WP_066601023.1">
    <property type="nucleotide sequence ID" value="NZ_FORY01000009.1"/>
</dbReference>
<dbReference type="STRING" id="576117.SAMN04488138_10948"/>
<accession>A0A1I3TQP9</accession>
<feature type="domain" description="YCII-related" evidence="2">
    <location>
        <begin position="1"/>
        <end position="86"/>
    </location>
</feature>
<gene>
    <name evidence="3" type="ORF">SAMN04488138_10948</name>
</gene>
<reference evidence="3 4" key="1">
    <citation type="submission" date="2016-10" db="EMBL/GenBank/DDBJ databases">
        <authorList>
            <person name="de Groot N.N."/>
        </authorList>
    </citation>
    <scope>NUCLEOTIDE SEQUENCE [LARGE SCALE GENOMIC DNA]</scope>
    <source>
        <strain evidence="3 4">CGMCC 1.8891</strain>
    </source>
</reference>
<keyword evidence="4" id="KW-1185">Reference proteome</keyword>
<dbReference type="PANTHER" id="PTHR33606:SF3">
    <property type="entry name" value="PROTEIN YCII"/>
    <property type="match status" value="1"/>
</dbReference>
<organism evidence="3 4">
    <name type="scientific">Celeribacter halophilus</name>
    <dbReference type="NCBI Taxonomy" id="576117"/>
    <lineage>
        <taxon>Bacteria</taxon>
        <taxon>Pseudomonadati</taxon>
        <taxon>Pseudomonadota</taxon>
        <taxon>Alphaproteobacteria</taxon>
        <taxon>Rhodobacterales</taxon>
        <taxon>Roseobacteraceae</taxon>
        <taxon>Celeribacter</taxon>
    </lineage>
</organism>
<dbReference type="SUPFAM" id="SSF54909">
    <property type="entry name" value="Dimeric alpha+beta barrel"/>
    <property type="match status" value="1"/>
</dbReference>
<dbReference type="OrthoDB" id="2293521at2"/>
<proteinExistence type="inferred from homology"/>
<dbReference type="Pfam" id="PF03795">
    <property type="entry name" value="YCII"/>
    <property type="match status" value="1"/>
</dbReference>
<evidence type="ECO:0000259" key="2">
    <source>
        <dbReference type="Pfam" id="PF03795"/>
    </source>
</evidence>
<dbReference type="EMBL" id="FORY01000009">
    <property type="protein sequence ID" value="SFJ73574.1"/>
    <property type="molecule type" value="Genomic_DNA"/>
</dbReference>
<comment type="similarity">
    <text evidence="1">Belongs to the YciI family.</text>
</comment>
<dbReference type="GeneID" id="98665597"/>
<protein>
    <recommendedName>
        <fullName evidence="2">YCII-related domain-containing protein</fullName>
    </recommendedName>
</protein>
<sequence>MKFAIIATDKPDSLQVRLDTRPDHVNYLKTCGVVEQAGALLNEAGDMYGSLVIIEVEDKVAAQEWAANDPYAKAGLFADVRIEAWNRVIGG</sequence>
<evidence type="ECO:0000313" key="4">
    <source>
        <dbReference type="Proteomes" id="UP000183299"/>
    </source>
</evidence>
<dbReference type="PANTHER" id="PTHR33606">
    <property type="entry name" value="PROTEIN YCII"/>
    <property type="match status" value="1"/>
</dbReference>
<name>A0A1I3TQP9_9RHOB</name>
<evidence type="ECO:0000256" key="1">
    <source>
        <dbReference type="ARBA" id="ARBA00007689"/>
    </source>
</evidence>
<dbReference type="InterPro" id="IPR051807">
    <property type="entry name" value="Sec-metab_biosynth-assoc"/>
</dbReference>
<dbReference type="Gene3D" id="3.30.70.1060">
    <property type="entry name" value="Dimeric alpha+beta barrel"/>
    <property type="match status" value="1"/>
</dbReference>
<dbReference type="AlphaFoldDB" id="A0A1I3TQP9"/>
<dbReference type="InterPro" id="IPR011008">
    <property type="entry name" value="Dimeric_a/b-barrel"/>
</dbReference>
<dbReference type="InterPro" id="IPR005545">
    <property type="entry name" value="YCII"/>
</dbReference>
<dbReference type="Proteomes" id="UP000183299">
    <property type="component" value="Unassembled WGS sequence"/>
</dbReference>
<evidence type="ECO:0000313" key="3">
    <source>
        <dbReference type="EMBL" id="SFJ73574.1"/>
    </source>
</evidence>